<dbReference type="EMBL" id="OZ034817">
    <property type="protein sequence ID" value="CAL1385036.1"/>
    <property type="molecule type" value="Genomic_DNA"/>
</dbReference>
<gene>
    <name evidence="1" type="ORF">LTRI10_LOCUS26200</name>
</gene>
<protein>
    <submittedName>
        <fullName evidence="1">Uncharacterized protein</fullName>
    </submittedName>
</protein>
<name>A0AAV2EGD2_9ROSI</name>
<reference evidence="1 2" key="1">
    <citation type="submission" date="2024-04" db="EMBL/GenBank/DDBJ databases">
        <authorList>
            <person name="Fracassetti M."/>
        </authorList>
    </citation>
    <scope>NUCLEOTIDE SEQUENCE [LARGE SCALE GENOMIC DNA]</scope>
</reference>
<proteinExistence type="predicted"/>
<evidence type="ECO:0000313" key="1">
    <source>
        <dbReference type="EMBL" id="CAL1385036.1"/>
    </source>
</evidence>
<organism evidence="1 2">
    <name type="scientific">Linum trigynum</name>
    <dbReference type="NCBI Taxonomy" id="586398"/>
    <lineage>
        <taxon>Eukaryota</taxon>
        <taxon>Viridiplantae</taxon>
        <taxon>Streptophyta</taxon>
        <taxon>Embryophyta</taxon>
        <taxon>Tracheophyta</taxon>
        <taxon>Spermatophyta</taxon>
        <taxon>Magnoliopsida</taxon>
        <taxon>eudicotyledons</taxon>
        <taxon>Gunneridae</taxon>
        <taxon>Pentapetalae</taxon>
        <taxon>rosids</taxon>
        <taxon>fabids</taxon>
        <taxon>Malpighiales</taxon>
        <taxon>Linaceae</taxon>
        <taxon>Linum</taxon>
    </lineage>
</organism>
<sequence length="76" mass="8329">MYRLVGGWGVGGGGLHVVSIPRQRTCRHAGGCRRGVACQVKTASPPAVFSVHSPYKKQLWKPQLFTSFLILLQISH</sequence>
<keyword evidence="2" id="KW-1185">Reference proteome</keyword>
<dbReference type="AlphaFoldDB" id="A0AAV2EGD2"/>
<accession>A0AAV2EGD2</accession>
<evidence type="ECO:0000313" key="2">
    <source>
        <dbReference type="Proteomes" id="UP001497516"/>
    </source>
</evidence>
<dbReference type="Proteomes" id="UP001497516">
    <property type="component" value="Chromosome 4"/>
</dbReference>